<dbReference type="PATRIC" id="fig|1133569.4.peg.224"/>
<comment type="caution">
    <text evidence="5">The sequence shown here is derived from an EMBL/GenBank/DDBJ whole genome shotgun (WGS) entry which is preliminary data.</text>
</comment>
<reference evidence="5 6" key="1">
    <citation type="journal article" date="2015" name="Genome Announc.">
        <title>Expanding the biotechnology potential of lactobacilli through comparative genomics of 213 strains and associated genera.</title>
        <authorList>
            <person name="Sun Z."/>
            <person name="Harris H.M."/>
            <person name="McCann A."/>
            <person name="Guo C."/>
            <person name="Argimon S."/>
            <person name="Zhang W."/>
            <person name="Yang X."/>
            <person name="Jeffery I.B."/>
            <person name="Cooney J.C."/>
            <person name="Kagawa T.F."/>
            <person name="Liu W."/>
            <person name="Song Y."/>
            <person name="Salvetti E."/>
            <person name="Wrobel A."/>
            <person name="Rasinkangas P."/>
            <person name="Parkhill J."/>
            <person name="Rea M.C."/>
            <person name="O'Sullivan O."/>
            <person name="Ritari J."/>
            <person name="Douillard F.P."/>
            <person name="Paul Ross R."/>
            <person name="Yang R."/>
            <person name="Briner A.E."/>
            <person name="Felis G.E."/>
            <person name="de Vos W.M."/>
            <person name="Barrangou R."/>
            <person name="Klaenhammer T.R."/>
            <person name="Caufield P.W."/>
            <person name="Cui Y."/>
            <person name="Zhang H."/>
            <person name="O'Toole P.W."/>
        </authorList>
    </citation>
    <scope>NUCLEOTIDE SEQUENCE [LARGE SCALE GENOMIC DNA]</scope>
    <source>
        <strain evidence="5 6">DSM 20605</strain>
    </source>
</reference>
<organism evidence="5 6">
    <name type="scientific">Liquorilactobacillus vini DSM 20605</name>
    <dbReference type="NCBI Taxonomy" id="1133569"/>
    <lineage>
        <taxon>Bacteria</taxon>
        <taxon>Bacillati</taxon>
        <taxon>Bacillota</taxon>
        <taxon>Bacilli</taxon>
        <taxon>Lactobacillales</taxon>
        <taxon>Lactobacillaceae</taxon>
        <taxon>Liquorilactobacillus</taxon>
    </lineage>
</organism>
<evidence type="ECO:0000256" key="3">
    <source>
        <dbReference type="ARBA" id="ARBA00023027"/>
    </source>
</evidence>
<keyword evidence="3" id="KW-0520">NAD</keyword>
<dbReference type="RefSeq" id="WP_010579647.1">
    <property type="nucleotide sequence ID" value="NZ_AHYZ01000026.1"/>
</dbReference>
<dbReference type="Proteomes" id="UP000051576">
    <property type="component" value="Unassembled WGS sequence"/>
</dbReference>
<accession>A0A0R2CBG5</accession>
<keyword evidence="6" id="KW-1185">Reference proteome</keyword>
<comment type="similarity">
    <text evidence="1">Belongs to the D-isomer specific 2-hydroxyacid dehydrogenase family.</text>
</comment>
<sequence>MLINTARGKVINEDELIKAVKIKKIKGAILDVIAEEPPHNLNLPVLQTKGIIVTPHISYLSFESINELKKRATENAIAMYKGEFPNDIVNFN</sequence>
<name>A0A0R2CBG5_9LACO</name>
<dbReference type="GO" id="GO:0051287">
    <property type="term" value="F:NAD binding"/>
    <property type="evidence" value="ECO:0007669"/>
    <property type="project" value="InterPro"/>
</dbReference>
<dbReference type="SUPFAM" id="SSF51735">
    <property type="entry name" value="NAD(P)-binding Rossmann-fold domains"/>
    <property type="match status" value="1"/>
</dbReference>
<dbReference type="AlphaFoldDB" id="A0A0R2CBG5"/>
<dbReference type="Gene3D" id="3.40.50.720">
    <property type="entry name" value="NAD(P)-binding Rossmann-like Domain"/>
    <property type="match status" value="2"/>
</dbReference>
<dbReference type="PANTHER" id="PTHR43761:SF1">
    <property type="entry name" value="D-ISOMER SPECIFIC 2-HYDROXYACID DEHYDROGENASE CATALYTIC DOMAIN-CONTAINING PROTEIN-RELATED"/>
    <property type="match status" value="1"/>
</dbReference>
<keyword evidence="2" id="KW-0560">Oxidoreductase</keyword>
<dbReference type="PANTHER" id="PTHR43761">
    <property type="entry name" value="D-ISOMER SPECIFIC 2-HYDROXYACID DEHYDROGENASE FAMILY PROTEIN (AFU_ORTHOLOGUE AFUA_1G13630)"/>
    <property type="match status" value="1"/>
</dbReference>
<dbReference type="eggNOG" id="COG0111">
    <property type="taxonomic scope" value="Bacteria"/>
</dbReference>
<dbReference type="InterPro" id="IPR036291">
    <property type="entry name" value="NAD(P)-bd_dom_sf"/>
</dbReference>
<dbReference type="InterPro" id="IPR006140">
    <property type="entry name" value="D-isomer_DH_NAD-bd"/>
</dbReference>
<evidence type="ECO:0000313" key="5">
    <source>
        <dbReference type="EMBL" id="KRM89167.1"/>
    </source>
</evidence>
<dbReference type="InterPro" id="IPR050418">
    <property type="entry name" value="D-iso_2-hydroxyacid_DH_PdxB"/>
</dbReference>
<evidence type="ECO:0000259" key="4">
    <source>
        <dbReference type="Pfam" id="PF02826"/>
    </source>
</evidence>
<gene>
    <name evidence="5" type="ORF">FD21_GL000216</name>
</gene>
<evidence type="ECO:0000313" key="6">
    <source>
        <dbReference type="Proteomes" id="UP000051576"/>
    </source>
</evidence>
<feature type="domain" description="D-isomer specific 2-hydroxyacid dehydrogenase NAD-binding" evidence="4">
    <location>
        <begin position="1"/>
        <end position="58"/>
    </location>
</feature>
<dbReference type="STRING" id="1133569.FD21_GL000216"/>
<evidence type="ECO:0000256" key="2">
    <source>
        <dbReference type="ARBA" id="ARBA00023002"/>
    </source>
</evidence>
<dbReference type="Pfam" id="PF02826">
    <property type="entry name" value="2-Hacid_dh_C"/>
    <property type="match status" value="1"/>
</dbReference>
<proteinExistence type="inferred from homology"/>
<dbReference type="GO" id="GO:0016491">
    <property type="term" value="F:oxidoreductase activity"/>
    <property type="evidence" value="ECO:0007669"/>
    <property type="project" value="UniProtKB-KW"/>
</dbReference>
<dbReference type="EMBL" id="AYYX01000011">
    <property type="protein sequence ID" value="KRM89167.1"/>
    <property type="molecule type" value="Genomic_DNA"/>
</dbReference>
<protein>
    <recommendedName>
        <fullName evidence="4">D-isomer specific 2-hydroxyacid dehydrogenase NAD-binding domain-containing protein</fullName>
    </recommendedName>
</protein>
<evidence type="ECO:0000256" key="1">
    <source>
        <dbReference type="ARBA" id="ARBA00005854"/>
    </source>
</evidence>